<evidence type="ECO:0000313" key="3">
    <source>
        <dbReference type="Proteomes" id="UP000838749"/>
    </source>
</evidence>
<keyword evidence="1" id="KW-0472">Membrane</keyword>
<keyword evidence="1" id="KW-1133">Transmembrane helix</keyword>
<keyword evidence="3" id="KW-1185">Reference proteome</keyword>
<evidence type="ECO:0000256" key="1">
    <source>
        <dbReference type="SAM" id="Phobius"/>
    </source>
</evidence>
<name>A0ABM9B8A5_9BACL</name>
<organism evidence="2 3">
    <name type="scientific">Paenibacillus pseudetheri</name>
    <dbReference type="NCBI Taxonomy" id="2897682"/>
    <lineage>
        <taxon>Bacteria</taxon>
        <taxon>Bacillati</taxon>
        <taxon>Bacillota</taxon>
        <taxon>Bacilli</taxon>
        <taxon>Bacillales</taxon>
        <taxon>Paenibacillaceae</taxon>
        <taxon>Paenibacillus</taxon>
    </lineage>
</organism>
<dbReference type="EMBL" id="CAKMAB010000004">
    <property type="protein sequence ID" value="CAH1054901.1"/>
    <property type="molecule type" value="Genomic_DNA"/>
</dbReference>
<gene>
    <name evidence="2" type="ORF">PAECIP111894_01051</name>
</gene>
<evidence type="ECO:0000313" key="2">
    <source>
        <dbReference type="EMBL" id="CAH1054901.1"/>
    </source>
</evidence>
<proteinExistence type="predicted"/>
<sequence>MFQTLVWDATIQWGHYQRAFLYGDMLVVMPFPFTASWYAKDV</sequence>
<dbReference type="Proteomes" id="UP000838749">
    <property type="component" value="Unassembled WGS sequence"/>
</dbReference>
<feature type="transmembrane region" description="Helical" evidence="1">
    <location>
        <begin position="20"/>
        <end position="39"/>
    </location>
</feature>
<accession>A0ABM9B8A5</accession>
<reference evidence="2" key="1">
    <citation type="submission" date="2021-12" db="EMBL/GenBank/DDBJ databases">
        <authorList>
            <person name="Criscuolo A."/>
        </authorList>
    </citation>
    <scope>NUCLEOTIDE SEQUENCE</scope>
    <source>
        <strain evidence="2">CIP111894</strain>
    </source>
</reference>
<keyword evidence="1" id="KW-0812">Transmembrane</keyword>
<protein>
    <submittedName>
        <fullName evidence="2">Uncharacterized protein</fullName>
    </submittedName>
</protein>
<comment type="caution">
    <text evidence="2">The sequence shown here is derived from an EMBL/GenBank/DDBJ whole genome shotgun (WGS) entry which is preliminary data.</text>
</comment>